<dbReference type="Pfam" id="PF00612">
    <property type="entry name" value="IQ"/>
    <property type="match status" value="3"/>
</dbReference>
<evidence type="ECO:0000259" key="6">
    <source>
        <dbReference type="PROSITE" id="PS50021"/>
    </source>
</evidence>
<protein>
    <submittedName>
        <fullName evidence="8">Ras GTPase-activating-like protein IQGAP1</fullName>
    </submittedName>
</protein>
<feature type="region of interest" description="Disordered" evidence="4">
    <location>
        <begin position="1"/>
        <end position="21"/>
    </location>
</feature>
<dbReference type="PANTHER" id="PTHR14149">
    <property type="entry name" value="RAS GTPASE-ACTIVATING PROTEIN WITH IQ MOTIF"/>
    <property type="match status" value="1"/>
</dbReference>
<dbReference type="GO" id="GO:0051015">
    <property type="term" value="F:actin filament binding"/>
    <property type="evidence" value="ECO:0007669"/>
    <property type="project" value="TreeGrafter"/>
</dbReference>
<dbReference type="InterPro" id="IPR000048">
    <property type="entry name" value="IQ_motif_EF-hand-BS"/>
</dbReference>
<dbReference type="FunFam" id="1.10.418.10:FF:000013">
    <property type="entry name" value="IQ motif containing GTPase activating protein 1"/>
    <property type="match status" value="1"/>
</dbReference>
<reference evidence="8" key="1">
    <citation type="submission" date="2025-08" db="UniProtKB">
        <authorList>
            <consortium name="RefSeq"/>
        </authorList>
    </citation>
    <scope>IDENTIFICATION</scope>
    <source>
        <strain evidence="8">USDA-PBARC FA_bdor</strain>
        <tissue evidence="8">Whole organism</tissue>
    </source>
</reference>
<dbReference type="InterPro" id="IPR001715">
    <property type="entry name" value="CH_dom"/>
</dbReference>
<dbReference type="FunFam" id="1.10.506.10:FF:000004">
    <property type="entry name" value="IQ motif containing GTPase activating protein 1"/>
    <property type="match status" value="1"/>
</dbReference>
<dbReference type="Gene3D" id="1.10.506.10">
    <property type="entry name" value="GTPase Activation - p120gap, domain 1"/>
    <property type="match status" value="1"/>
</dbReference>
<dbReference type="SUPFAM" id="SSF47576">
    <property type="entry name" value="Calponin-homology domain, CH-domain"/>
    <property type="match status" value="1"/>
</dbReference>
<name>A0A9R1SZ50_9HYME</name>
<dbReference type="Pfam" id="PF00307">
    <property type="entry name" value="CH"/>
    <property type="match status" value="1"/>
</dbReference>
<dbReference type="PROSITE" id="PS50021">
    <property type="entry name" value="CH"/>
    <property type="match status" value="1"/>
</dbReference>
<keyword evidence="1" id="KW-0597">Phosphoprotein</keyword>
<dbReference type="GO" id="GO:0005938">
    <property type="term" value="C:cell cortex"/>
    <property type="evidence" value="ECO:0007669"/>
    <property type="project" value="TreeGrafter"/>
</dbReference>
<evidence type="ECO:0000256" key="2">
    <source>
        <dbReference type="ARBA" id="ARBA00022737"/>
    </source>
</evidence>
<organism evidence="7 8">
    <name type="scientific">Fopius arisanus</name>
    <dbReference type="NCBI Taxonomy" id="64838"/>
    <lineage>
        <taxon>Eukaryota</taxon>
        <taxon>Metazoa</taxon>
        <taxon>Ecdysozoa</taxon>
        <taxon>Arthropoda</taxon>
        <taxon>Hexapoda</taxon>
        <taxon>Insecta</taxon>
        <taxon>Pterygota</taxon>
        <taxon>Neoptera</taxon>
        <taxon>Endopterygota</taxon>
        <taxon>Hymenoptera</taxon>
        <taxon>Apocrita</taxon>
        <taxon>Ichneumonoidea</taxon>
        <taxon>Braconidae</taxon>
        <taxon>Opiinae</taxon>
        <taxon>Fopius</taxon>
    </lineage>
</organism>
<dbReference type="Proteomes" id="UP000694866">
    <property type="component" value="Unplaced"/>
</dbReference>
<dbReference type="Pfam" id="PF00616">
    <property type="entry name" value="RasGAP"/>
    <property type="match status" value="1"/>
</dbReference>
<feature type="domain" description="Calponin-homology (CH)" evidence="6">
    <location>
        <begin position="37"/>
        <end position="152"/>
    </location>
</feature>
<evidence type="ECO:0000313" key="7">
    <source>
        <dbReference type="Proteomes" id="UP000694866"/>
    </source>
</evidence>
<evidence type="ECO:0000256" key="4">
    <source>
        <dbReference type="SAM" id="MobiDB-lite"/>
    </source>
</evidence>
<dbReference type="GeneID" id="105264698"/>
<dbReference type="GO" id="GO:0005516">
    <property type="term" value="F:calmodulin binding"/>
    <property type="evidence" value="ECO:0007669"/>
    <property type="project" value="UniProtKB-KW"/>
</dbReference>
<dbReference type="RefSeq" id="XP_011300064.1">
    <property type="nucleotide sequence ID" value="XM_011301762.1"/>
</dbReference>
<proteinExistence type="predicted"/>
<dbReference type="Pfam" id="PF03836">
    <property type="entry name" value="RasGAP_C"/>
    <property type="match status" value="1"/>
</dbReference>
<keyword evidence="2" id="KW-0677">Repeat</keyword>
<sequence length="1631" mass="187776">MTGVGAESIIPKNDADVRKSAEEMDEQRQKTMAYEYLCHLEEAKKWMEACLREELPPTTELEENLRNGVYLAKLAHFMDPKKLPRSKIYDIEQKRYAIAGLQFRHTDNINHFLMCLKSMQLPLTFQPETTDIYDKKNMPRVIYCIHALSTHLFKLGRAPQIQDLYGKINFTDAEIDAVSAELKKYGIQMPAFQKIGGLLTNSMAGDTAALHAAVIAINQALTSSNKTAMLNGLQNASARLRNVNPCHVNDYYETLLNAKDIKTQAALNRSLNDSYIPDAYDELLTPAEIQGHLNNVNARLAFQSVMNSLDSPVGILINNLKNPALQLQNVLPENVNRYREALFPLINRIDLNEDFEETSRYWQELLQSRVTQANEVEHKTAKRQNAVLALNSALDRDNPKDFYKALTDPDLGLHNHIDSFAIPLYFEEMKIDHLESRANISYDDILNSLRVLTAVAAVTKAVDTGNPDLVYQALADPGALVNHLDESNKVKYYRALASVRAEHQKDQRDCPILAYIDIQDCIDLVNLRCRNDDEAINILEDLNRAVKSNNRNGVMEALTNPSLKLKSQISPADASLYLALFKRCLEEDHEDGSELWLEDIENVAQMVMAEAEQVQHACYVLSEINKKLKLNDFHGTIASLEDTGLKISNKHKHKYFQALTALREYKECHYKCFFVRYVSPTNVESFLDLERFNYTWDKPKNISESHFVTKEDIEEIINKITAEEYNIPSESFNEKLIIRLQALIRGYLTRKKIADRFDYFHDNVDKIMKIQAWWRGVMHRRLYRMKLVERIREAKGKLRKQRNHYDYYRQHEDKIIKIQAFWRGRSARRAFLSLLRMEKPPFPVVRHFSAILNFNAEDYDKDLQLQQLKNDVVQTIRYNQNLSQQLDNMDIKIGLLIQNRITLQDVIAHGKSLETLAKEKHHHRSRKNSMSENLSSYKGLKSLTKEGRKMLEGYQHLFYALQTNPEYLSKLLFLIPQSKTNKFLQNVILTLYNFGSNIREEYLLLKLFGRALQEEIRSKFQKPSEVVTGNPLVLKMVVNYARQLNGRALRQILGPVIEKVLSDRSISIETNPVDIYKSWRNQLEMEKGEVLDLPYSVNQQQALNYEQVRQRLARGIQTLKDMVLDFLKRITESRDIIPYGMLYMSKVLHDTLAEKFPHAPEKDILKVVGNLIYYHFINAAIVAPDAFDIVTLPVDRSLSNDQRRNLASIAKILQFAASKKGFGDEATHLMCLNPFIIDCHEKFKKFFRSCCQISALDDHFSFHEYTEATLIHRPEIYISLQEICDTHTLVLEYQYEIAPNPIDPIHELLDDLESAPTVASLMGITKPVCEATLTRMGQAEVCLVLTNKFEVPDTDDQSLQKLFIKTKELLVSVLQFLKGETLVSALETSCSSPVQEKLYDAKYSSISPTMKLNMYRGSSSLNDCRLQLRAYLHKLEQGGWVSRADGYQSIVTAVAKDLCNKGRYRSMRNKELQTLRLTRQRLQEKTKYYAEQVEYYNEYTQRCLENLHTGRGSMRAVKVTQKNNHGKLKSKATLKYSAAKLAEKGVLLEIDGLSQSQFKNVIFEITPTEQSGIFTIKGKFMGVEMEKIEIDIQKLLELQFEGAPIMDMFGKAKINVNLLLYLLNRKFYGKT</sequence>
<evidence type="ECO:0000259" key="5">
    <source>
        <dbReference type="PROSITE" id="PS50018"/>
    </source>
</evidence>
<dbReference type="InterPro" id="IPR008936">
    <property type="entry name" value="Rho_GTPase_activation_prot"/>
</dbReference>
<dbReference type="Gene3D" id="1.10.418.10">
    <property type="entry name" value="Calponin-like domain"/>
    <property type="match status" value="1"/>
</dbReference>
<evidence type="ECO:0000256" key="1">
    <source>
        <dbReference type="ARBA" id="ARBA00022553"/>
    </source>
</evidence>
<dbReference type="SMART" id="SM00033">
    <property type="entry name" value="CH"/>
    <property type="match status" value="1"/>
</dbReference>
<dbReference type="SUPFAM" id="SSF143885">
    <property type="entry name" value="RGC domain-like"/>
    <property type="match status" value="1"/>
</dbReference>
<dbReference type="Gene3D" id="1.20.5.190">
    <property type="match status" value="1"/>
</dbReference>
<feature type="domain" description="Ras-GAP" evidence="5">
    <location>
        <begin position="986"/>
        <end position="1218"/>
    </location>
</feature>
<dbReference type="SUPFAM" id="SSF48350">
    <property type="entry name" value="GTPase activation domain, GAP"/>
    <property type="match status" value="1"/>
</dbReference>
<dbReference type="PROSITE" id="PS50018">
    <property type="entry name" value="RAS_GTPASE_ACTIV_2"/>
    <property type="match status" value="1"/>
</dbReference>
<dbReference type="OrthoDB" id="775356at2759"/>
<keyword evidence="3" id="KW-0112">Calmodulin-binding</keyword>
<evidence type="ECO:0000313" key="8">
    <source>
        <dbReference type="RefSeq" id="XP_011300064.1"/>
    </source>
</evidence>
<dbReference type="InterPro" id="IPR036872">
    <property type="entry name" value="CH_dom_sf"/>
</dbReference>
<dbReference type="InterPro" id="IPR001936">
    <property type="entry name" value="RasGAP_dom"/>
</dbReference>
<dbReference type="CDD" id="cd05127">
    <property type="entry name" value="RasGAP_IQGAP_like"/>
    <property type="match status" value="1"/>
</dbReference>
<dbReference type="InterPro" id="IPR000593">
    <property type="entry name" value="RasGAP_C"/>
</dbReference>
<accession>A0A9R1SZ50</accession>
<keyword evidence="7" id="KW-1185">Reference proteome</keyword>
<dbReference type="KEGG" id="fas:105264698"/>
<dbReference type="GO" id="GO:0005096">
    <property type="term" value="F:GTPase activator activity"/>
    <property type="evidence" value="ECO:0007669"/>
    <property type="project" value="TreeGrafter"/>
</dbReference>
<dbReference type="PANTHER" id="PTHR14149:SF14">
    <property type="entry name" value="CALPONIN-HOMOLOGY (CH) DOMAIN-CONTAINING PROTEIN"/>
    <property type="match status" value="1"/>
</dbReference>
<dbReference type="SMART" id="SM00015">
    <property type="entry name" value="IQ"/>
    <property type="match status" value="3"/>
</dbReference>
<gene>
    <name evidence="8" type="primary">LOC105264698</name>
</gene>
<dbReference type="GO" id="GO:1903479">
    <property type="term" value="P:mitotic actomyosin contractile ring assembly actin filament organization"/>
    <property type="evidence" value="ECO:0007669"/>
    <property type="project" value="TreeGrafter"/>
</dbReference>
<evidence type="ECO:0000256" key="3">
    <source>
        <dbReference type="ARBA" id="ARBA00022860"/>
    </source>
</evidence>
<dbReference type="SMART" id="SM00323">
    <property type="entry name" value="RasGAP"/>
    <property type="match status" value="1"/>
</dbReference>
<dbReference type="PROSITE" id="PS50096">
    <property type="entry name" value="IQ"/>
    <property type="match status" value="3"/>
</dbReference>